<dbReference type="PROSITE" id="PS50983">
    <property type="entry name" value="FE_B12_PBP"/>
    <property type="match status" value="1"/>
</dbReference>
<dbReference type="STRING" id="1150625.Q75_12625"/>
<dbReference type="Pfam" id="PF01497">
    <property type="entry name" value="Peripla_BP_2"/>
    <property type="match status" value="1"/>
</dbReference>
<dbReference type="PANTHER" id="PTHR30535:SF34">
    <property type="entry name" value="MOLYBDATE-BINDING PROTEIN MOLA"/>
    <property type="match status" value="1"/>
</dbReference>
<accession>A0A147K6A5</accession>
<dbReference type="InterPro" id="IPR050902">
    <property type="entry name" value="ABC_Transporter_SBP"/>
</dbReference>
<dbReference type="OrthoDB" id="9787772at2"/>
<dbReference type="RefSeq" id="WP_059351561.1">
    <property type="nucleotide sequence ID" value="NZ_LDYG01000039.1"/>
</dbReference>
<dbReference type="AlphaFoldDB" id="A0A147K6A5"/>
<keyword evidence="4" id="KW-1185">Reference proteome</keyword>
<dbReference type="SUPFAM" id="SSF53807">
    <property type="entry name" value="Helical backbone' metal receptor"/>
    <property type="match status" value="1"/>
</dbReference>
<gene>
    <name evidence="3" type="ORF">Q75_12625</name>
</gene>
<proteinExistence type="inferred from homology"/>
<evidence type="ECO:0000313" key="3">
    <source>
        <dbReference type="EMBL" id="KUP05360.1"/>
    </source>
</evidence>
<dbReference type="Proteomes" id="UP000074108">
    <property type="component" value="Unassembled WGS sequence"/>
</dbReference>
<reference evidence="3 4" key="1">
    <citation type="journal article" date="2016" name="Front. Microbiol.">
        <title>Microevolution Analysis of Bacillus coahuilensis Unveils Differences in Phosphorus Acquisition Strategies and Their Regulation.</title>
        <authorList>
            <person name="Gomez-Lunar Z."/>
            <person name="Hernandez-Gonzalez I."/>
            <person name="Rodriguez-Torres M.D."/>
            <person name="Souza V."/>
            <person name="Olmedo-Alvarez G."/>
        </authorList>
    </citation>
    <scope>NUCLEOTIDE SEQUENCE [LARGE SCALE GENOMIC DNA]</scope>
    <source>
        <strain evidence="4">p1.1.43</strain>
    </source>
</reference>
<dbReference type="PATRIC" id="fig|1150625.3.peg.2654"/>
<name>A0A147K6A5_9BACI</name>
<organism evidence="3 4">
    <name type="scientific">Bacillus coahuilensis p1.1.43</name>
    <dbReference type="NCBI Taxonomy" id="1150625"/>
    <lineage>
        <taxon>Bacteria</taxon>
        <taxon>Bacillati</taxon>
        <taxon>Bacillota</taxon>
        <taxon>Bacilli</taxon>
        <taxon>Bacillales</taxon>
        <taxon>Bacillaceae</taxon>
        <taxon>Bacillus</taxon>
    </lineage>
</organism>
<evidence type="ECO:0000259" key="2">
    <source>
        <dbReference type="PROSITE" id="PS50983"/>
    </source>
</evidence>
<protein>
    <submittedName>
        <fullName evidence="3">ABC transporter substrate-binding protein</fullName>
    </submittedName>
</protein>
<evidence type="ECO:0000256" key="1">
    <source>
        <dbReference type="ARBA" id="ARBA00008814"/>
    </source>
</evidence>
<dbReference type="PANTHER" id="PTHR30535">
    <property type="entry name" value="VITAMIN B12-BINDING PROTEIN"/>
    <property type="match status" value="1"/>
</dbReference>
<dbReference type="EMBL" id="LDYG01000039">
    <property type="protein sequence ID" value="KUP05360.1"/>
    <property type="molecule type" value="Genomic_DNA"/>
</dbReference>
<comment type="similarity">
    <text evidence="1">Belongs to the bacterial solute-binding protein 8 family.</text>
</comment>
<dbReference type="Gene3D" id="3.40.50.1980">
    <property type="entry name" value="Nitrogenase molybdenum iron protein domain"/>
    <property type="match status" value="2"/>
</dbReference>
<dbReference type="InterPro" id="IPR002491">
    <property type="entry name" value="ABC_transptr_periplasmic_BD"/>
</dbReference>
<sequence length="273" mass="30560">MRVLSICPSNTELMVFMGLSHLLVGLDDDSDWPSSIQHLPRVGRDLAIDMDKVEALSPDLVVASLSVPGMERNIEQLIQRGIHHIVLNPQSLKDIADDLVVLGKTIHNLKAGSSTAEDFLHDVNLLKQASMSVTSPPSIYFEWWPKPVFSPGGINWLTEVSELSGAYNIFSHLNQASIQTDWEEVRSHNPDVIALAWVGVQQEKMNAGLVKKRPKWNEMKAVRQEKILLLEEELYCRPSPRLIQGAYKLGCLLHPEIYTPLKDSLKTVKEGAN</sequence>
<feature type="domain" description="Fe/B12 periplasmic-binding" evidence="2">
    <location>
        <begin position="2"/>
        <end position="257"/>
    </location>
</feature>
<dbReference type="GO" id="GO:0071281">
    <property type="term" value="P:cellular response to iron ion"/>
    <property type="evidence" value="ECO:0007669"/>
    <property type="project" value="TreeGrafter"/>
</dbReference>
<comment type="caution">
    <text evidence="3">The sequence shown here is derived from an EMBL/GenBank/DDBJ whole genome shotgun (WGS) entry which is preliminary data.</text>
</comment>
<dbReference type="CDD" id="cd01144">
    <property type="entry name" value="BtuF"/>
    <property type="match status" value="1"/>
</dbReference>
<evidence type="ECO:0000313" key="4">
    <source>
        <dbReference type="Proteomes" id="UP000074108"/>
    </source>
</evidence>